<feature type="region of interest" description="Disordered" evidence="2">
    <location>
        <begin position="126"/>
        <end position="174"/>
    </location>
</feature>
<evidence type="ECO:0000256" key="2">
    <source>
        <dbReference type="SAM" id="MobiDB-lite"/>
    </source>
</evidence>
<feature type="compositionally biased region" description="Low complexity" evidence="2">
    <location>
        <begin position="163"/>
        <end position="174"/>
    </location>
</feature>
<feature type="compositionally biased region" description="Low complexity" evidence="2">
    <location>
        <begin position="130"/>
        <end position="152"/>
    </location>
</feature>
<evidence type="ECO:0000313" key="5">
    <source>
        <dbReference type="Proteomes" id="UP001380365"/>
    </source>
</evidence>
<dbReference type="InterPro" id="IPR011990">
    <property type="entry name" value="TPR-like_helical_dom_sf"/>
</dbReference>
<dbReference type="Gene3D" id="1.25.40.10">
    <property type="entry name" value="Tetratricopeptide repeat domain"/>
    <property type="match status" value="1"/>
</dbReference>
<evidence type="ECO:0000256" key="3">
    <source>
        <dbReference type="SAM" id="SignalP"/>
    </source>
</evidence>
<sequence>MRILMTLPLLAAGLAVSVPATAQTAIEGRVNKLEREMRAVQRKVFPGGAQAQVEPEITAPQAPIEAPGTPAGSPIANLEARVAALESQQMTLTGQVEQAQYKLRQMEEAFEAYRRANDGRLTALEGGGAAAPAAQGGEPDSAPAASPAPARGPGNGGGVLTLPGNAGTKPAAPAAAAPAGAGAAVEKPAPSGDPAEDAYVYGYRLWSAKRYSEAAAQLKTVVDKYPKHRRASWAQNLIGRSYLDDGKPSLASIAFYDNYKKMPDGERAPDSLFYLADALVQLKKPKDACEVYAELSDVYADRISATMKADIQRGRTAAKCS</sequence>
<dbReference type="RefSeq" id="WP_132882617.1">
    <property type="nucleotide sequence ID" value="NZ_JBBGZA010000001.1"/>
</dbReference>
<feature type="chain" id="PRO_5046709548" evidence="3">
    <location>
        <begin position="23"/>
        <end position="321"/>
    </location>
</feature>
<gene>
    <name evidence="4" type="ORF">WH159_05565</name>
</gene>
<accession>A0ABU8Q2P3</accession>
<comment type="caution">
    <text evidence="4">The sequence shown here is derived from an EMBL/GenBank/DDBJ whole genome shotgun (WGS) entry which is preliminary data.</text>
</comment>
<keyword evidence="5" id="KW-1185">Reference proteome</keyword>
<dbReference type="Proteomes" id="UP001380365">
    <property type="component" value="Unassembled WGS sequence"/>
</dbReference>
<feature type="coiled-coil region" evidence="1">
    <location>
        <begin position="75"/>
        <end position="116"/>
    </location>
</feature>
<name>A0ABU8Q2P3_9SPHN</name>
<reference evidence="4 5" key="1">
    <citation type="submission" date="2023-12" db="EMBL/GenBank/DDBJ databases">
        <title>Gut-associated functions are favored during microbiome assembly across C. elegans life.</title>
        <authorList>
            <person name="Zimmermann J."/>
        </authorList>
    </citation>
    <scope>NUCLEOTIDE SEQUENCE [LARGE SCALE GENOMIC DNA]</scope>
    <source>
        <strain evidence="4 5">JUb134</strain>
    </source>
</reference>
<evidence type="ECO:0000256" key="1">
    <source>
        <dbReference type="SAM" id="Coils"/>
    </source>
</evidence>
<feature type="signal peptide" evidence="3">
    <location>
        <begin position="1"/>
        <end position="22"/>
    </location>
</feature>
<dbReference type="SUPFAM" id="SSF48452">
    <property type="entry name" value="TPR-like"/>
    <property type="match status" value="1"/>
</dbReference>
<protein>
    <submittedName>
        <fullName evidence="4">Tetratricopeptide repeat protein</fullName>
    </submittedName>
</protein>
<keyword evidence="3" id="KW-0732">Signal</keyword>
<evidence type="ECO:0000313" key="4">
    <source>
        <dbReference type="EMBL" id="MEJ5094003.1"/>
    </source>
</evidence>
<dbReference type="Pfam" id="PF13174">
    <property type="entry name" value="TPR_6"/>
    <property type="match status" value="1"/>
</dbReference>
<proteinExistence type="predicted"/>
<dbReference type="InterPro" id="IPR019734">
    <property type="entry name" value="TPR_rpt"/>
</dbReference>
<dbReference type="EMBL" id="JBBGZA010000001">
    <property type="protein sequence ID" value="MEJ5094003.1"/>
    <property type="molecule type" value="Genomic_DNA"/>
</dbReference>
<organism evidence="4 5">
    <name type="scientific">Sphingomonas molluscorum</name>
    <dbReference type="NCBI Taxonomy" id="418184"/>
    <lineage>
        <taxon>Bacteria</taxon>
        <taxon>Pseudomonadati</taxon>
        <taxon>Pseudomonadota</taxon>
        <taxon>Alphaproteobacteria</taxon>
        <taxon>Sphingomonadales</taxon>
        <taxon>Sphingomonadaceae</taxon>
        <taxon>Sphingomonas</taxon>
    </lineage>
</organism>
<keyword evidence="1" id="KW-0175">Coiled coil</keyword>